<dbReference type="GO" id="GO:0016020">
    <property type="term" value="C:membrane"/>
    <property type="evidence" value="ECO:0007669"/>
    <property type="project" value="UniProtKB-SubCell"/>
</dbReference>
<evidence type="ECO:0000256" key="4">
    <source>
        <dbReference type="ARBA" id="ARBA00022692"/>
    </source>
</evidence>
<dbReference type="PROSITE" id="PS50893">
    <property type="entry name" value="ABC_TRANSPORTER_2"/>
    <property type="match status" value="2"/>
</dbReference>
<feature type="transmembrane region" description="Helical" evidence="10">
    <location>
        <begin position="724"/>
        <end position="742"/>
    </location>
</feature>
<dbReference type="EMBL" id="CAJJDN010000078">
    <property type="protein sequence ID" value="CAD8102449.1"/>
    <property type="molecule type" value="Genomic_DNA"/>
</dbReference>
<feature type="domain" description="ABC transporter" evidence="11">
    <location>
        <begin position="998"/>
        <end position="1230"/>
    </location>
</feature>
<keyword evidence="3" id="KW-0813">Transport</keyword>
<name>A0A8S1PHQ3_9CILI</name>
<dbReference type="CDD" id="cd03250">
    <property type="entry name" value="ABCC_MRP_domain1"/>
    <property type="match status" value="1"/>
</dbReference>
<protein>
    <submittedName>
        <fullName evidence="13">Uncharacterized protein</fullName>
    </submittedName>
</protein>
<evidence type="ECO:0000256" key="1">
    <source>
        <dbReference type="ARBA" id="ARBA00004141"/>
    </source>
</evidence>
<feature type="transmembrane region" description="Helical" evidence="10">
    <location>
        <begin position="369"/>
        <end position="389"/>
    </location>
</feature>
<dbReference type="InterPro" id="IPR017871">
    <property type="entry name" value="ABC_transporter-like_CS"/>
</dbReference>
<feature type="domain" description="ABC transmembrane type-1" evidence="12">
    <location>
        <begin position="693"/>
        <end position="900"/>
    </location>
</feature>
<evidence type="ECO:0000256" key="5">
    <source>
        <dbReference type="ARBA" id="ARBA00022737"/>
    </source>
</evidence>
<dbReference type="FunFam" id="3.40.50.300:FF:000610">
    <property type="entry name" value="Multidrug resistance-associated ABC transporter"/>
    <property type="match status" value="1"/>
</dbReference>
<dbReference type="Pfam" id="PF00005">
    <property type="entry name" value="ABC_tran"/>
    <property type="match status" value="2"/>
</dbReference>
<keyword evidence="4 10" id="KW-0812">Transmembrane</keyword>
<feature type="domain" description="ABC transmembrane type-1" evidence="12">
    <location>
        <begin position="110"/>
        <end position="389"/>
    </location>
</feature>
<dbReference type="InterPro" id="IPR003593">
    <property type="entry name" value="AAA+_ATPase"/>
</dbReference>
<keyword evidence="6" id="KW-0547">Nucleotide-binding</keyword>
<evidence type="ECO:0000256" key="6">
    <source>
        <dbReference type="ARBA" id="ARBA00022741"/>
    </source>
</evidence>
<dbReference type="InterPro" id="IPR050173">
    <property type="entry name" value="ABC_transporter_C-like"/>
</dbReference>
<gene>
    <name evidence="13" type="ORF">PSON_ATCC_30995.1.T0780023</name>
</gene>
<reference evidence="13" key="1">
    <citation type="submission" date="2021-01" db="EMBL/GenBank/DDBJ databases">
        <authorList>
            <consortium name="Genoscope - CEA"/>
            <person name="William W."/>
        </authorList>
    </citation>
    <scope>NUCLEOTIDE SEQUENCE</scope>
</reference>
<dbReference type="PANTHER" id="PTHR24223">
    <property type="entry name" value="ATP-BINDING CASSETTE SUB-FAMILY C"/>
    <property type="match status" value="1"/>
</dbReference>
<accession>A0A8S1PHQ3</accession>
<evidence type="ECO:0000256" key="7">
    <source>
        <dbReference type="ARBA" id="ARBA00022840"/>
    </source>
</evidence>
<feature type="transmembrane region" description="Helical" evidence="10">
    <location>
        <begin position="685"/>
        <end position="704"/>
    </location>
</feature>
<dbReference type="PROSITE" id="PS50929">
    <property type="entry name" value="ABC_TM1F"/>
    <property type="match status" value="2"/>
</dbReference>
<evidence type="ECO:0000256" key="3">
    <source>
        <dbReference type="ARBA" id="ARBA00022448"/>
    </source>
</evidence>
<dbReference type="PROSITE" id="PS00211">
    <property type="entry name" value="ABC_TRANSPORTER_1"/>
    <property type="match status" value="2"/>
</dbReference>
<dbReference type="GO" id="GO:0016887">
    <property type="term" value="F:ATP hydrolysis activity"/>
    <property type="evidence" value="ECO:0007669"/>
    <property type="project" value="InterPro"/>
</dbReference>
<organism evidence="13 14">
    <name type="scientific">Paramecium sonneborni</name>
    <dbReference type="NCBI Taxonomy" id="65129"/>
    <lineage>
        <taxon>Eukaryota</taxon>
        <taxon>Sar</taxon>
        <taxon>Alveolata</taxon>
        <taxon>Ciliophora</taxon>
        <taxon>Intramacronucleata</taxon>
        <taxon>Oligohymenophorea</taxon>
        <taxon>Peniculida</taxon>
        <taxon>Parameciidae</taxon>
        <taxon>Paramecium</taxon>
    </lineage>
</organism>
<evidence type="ECO:0000256" key="9">
    <source>
        <dbReference type="ARBA" id="ARBA00023136"/>
    </source>
</evidence>
<feature type="transmembrane region" description="Helical" evidence="10">
    <location>
        <begin position="247"/>
        <end position="265"/>
    </location>
</feature>
<evidence type="ECO:0000256" key="2">
    <source>
        <dbReference type="ARBA" id="ARBA00009726"/>
    </source>
</evidence>
<dbReference type="Pfam" id="PF00664">
    <property type="entry name" value="ABC_membrane"/>
    <property type="match status" value="2"/>
</dbReference>
<comment type="subcellular location">
    <subcellularLocation>
        <location evidence="1">Membrane</location>
        <topology evidence="1">Multi-pass membrane protein</topology>
    </subcellularLocation>
</comment>
<evidence type="ECO:0000256" key="8">
    <source>
        <dbReference type="ARBA" id="ARBA00022989"/>
    </source>
</evidence>
<dbReference type="GO" id="GO:0140359">
    <property type="term" value="F:ABC-type transporter activity"/>
    <property type="evidence" value="ECO:0007669"/>
    <property type="project" value="InterPro"/>
</dbReference>
<feature type="transmembrane region" description="Helical" evidence="10">
    <location>
        <begin position="109"/>
        <end position="134"/>
    </location>
</feature>
<feature type="domain" description="ABC transporter" evidence="11">
    <location>
        <begin position="423"/>
        <end position="648"/>
    </location>
</feature>
<comment type="similarity">
    <text evidence="2">Belongs to the ABC transporter superfamily. ABCC family. Conjugate transporter (TC 3.A.1.208) subfamily.</text>
</comment>
<dbReference type="CDD" id="cd03244">
    <property type="entry name" value="ABCC_MRP_domain2"/>
    <property type="match status" value="1"/>
</dbReference>
<evidence type="ECO:0000259" key="12">
    <source>
        <dbReference type="PROSITE" id="PS50929"/>
    </source>
</evidence>
<evidence type="ECO:0000256" key="10">
    <source>
        <dbReference type="SAM" id="Phobius"/>
    </source>
</evidence>
<dbReference type="Proteomes" id="UP000692954">
    <property type="component" value="Unassembled WGS sequence"/>
</dbReference>
<dbReference type="FunFam" id="1.20.1560.10:FF:000140">
    <property type="entry name" value="Uncharacterized protein"/>
    <property type="match status" value="1"/>
</dbReference>
<dbReference type="InterPro" id="IPR011527">
    <property type="entry name" value="ABC1_TM_dom"/>
</dbReference>
<evidence type="ECO:0000313" key="14">
    <source>
        <dbReference type="Proteomes" id="UP000692954"/>
    </source>
</evidence>
<keyword evidence="5" id="KW-0677">Repeat</keyword>
<dbReference type="PANTHER" id="PTHR24223:SF456">
    <property type="entry name" value="MULTIDRUG RESISTANCE-ASSOCIATED PROTEIN LETHAL(2)03659"/>
    <property type="match status" value="1"/>
</dbReference>
<evidence type="ECO:0000259" key="11">
    <source>
        <dbReference type="PROSITE" id="PS50893"/>
    </source>
</evidence>
<proteinExistence type="inferred from homology"/>
<keyword evidence="8 10" id="KW-1133">Transmembrane helix</keyword>
<keyword evidence="7" id="KW-0067">ATP-binding</keyword>
<keyword evidence="9 10" id="KW-0472">Membrane</keyword>
<dbReference type="InterPro" id="IPR003439">
    <property type="entry name" value="ABC_transporter-like_ATP-bd"/>
</dbReference>
<dbReference type="OrthoDB" id="6500128at2759"/>
<feature type="transmembrane region" description="Helical" evidence="10">
    <location>
        <begin position="329"/>
        <end position="349"/>
    </location>
</feature>
<dbReference type="SMART" id="SM00382">
    <property type="entry name" value="AAA"/>
    <property type="match status" value="2"/>
</dbReference>
<evidence type="ECO:0000313" key="13">
    <source>
        <dbReference type="EMBL" id="CAD8102449.1"/>
    </source>
</evidence>
<feature type="transmembrane region" description="Helical" evidence="10">
    <location>
        <begin position="810"/>
        <end position="839"/>
    </location>
</feature>
<feature type="transmembrane region" description="Helical" evidence="10">
    <location>
        <begin position="146"/>
        <end position="168"/>
    </location>
</feature>
<dbReference type="FunFam" id="3.40.50.300:FF:000997">
    <property type="entry name" value="Multidrug resistance-associated protein 1"/>
    <property type="match status" value="1"/>
</dbReference>
<comment type="caution">
    <text evidence="13">The sequence shown here is derived from an EMBL/GenBank/DDBJ whole genome shotgun (WGS) entry which is preliminary data.</text>
</comment>
<sequence>MQKNEETIKLDTSNLNTILNEEEFYPKPLNAETNILKRVFLLNVQDYMNSLYSEIVGKDIKFNFSHTPPLQESQKIEVEKLENLLDQKSSEITKMSLFKLFFLQQKWKFFLILFVLAIFSISKCGISILLSTLIDSIYQELPIKYAYGIGLVLLNGLSIVCQHQFYSIGYEYSTIVRMSMANILYHKIFKLHTYQIKNTNQGKIINMISADLNLLEPFLIYMFVVFNLPISLGLTAAILWIRFDGPQGLLLLALLFLAYPIQLFFTHRITILIKKTKEYADQRVKLTNELIEGIRLIKMYAWEQSFIKIIRNLAHQEHFAYILTHLQYVILRGTTFFSQMWASAIFFMIMHYGGFYQINVSIMLSTLQLAAFARFFCVSLSSFGLDFLANLKIVLERMRVVLSMEEIQQSYEILDNQQKEDGLILQNLEGYWNVNGQPQIRLSFKFNRGLYAVIGKIGSGKSSLLNAIIGEMPKTKGSILFDGQDIKNSKIGYVEQEPFIFPASFKENILFGRMMDECLYQQVLEQSNLIMDLQNMEKGDSTMIGEKGLTLSGGQKARLSLARALYEDAEIYLLDDPLSAVDAKVSRSIFNNLKLLSKNKIIILVTHQVQFAPECDQIIIMNEGQIMASGEFKDVNQHLNLITDTFQQQEEQVQYKNNVTKQDNDLYKKEELTSKPVTFDTYKRFINLWSCPALLIFMILFYLGQEVLLQLYIYFISEYEDQTSFYLLIGMLCIGALALNLIKYGMTTFSILSGTKQTHDQMITSLSQCPISYFDTNPSGRILNRFSNDKSLCDFTMNLSLWEVFELNSFFLVSIAFLISILPYFVIVMLFIICFQIYILKRSYKIIIETKECDSIQKSPLFDFFKNTLNGIVQIKLYKQQQYFKQFFNQLSNNCVRSNFTFYQCSTNFGYKVHLSGWFASVIGTMIVIGVYDNKSIFSQALLILTIFNDQFQWCMRQMIQVHAMMSSCQRMYEIIDLKSEAPQYLEWVQNWPTVGDVKFEQVELRYRYNTPLILKGINFEIPQKKRIGIIGRTGAGKSSILQAMFRMSEIEKGQIIIDNINIQKLGLHQLRSSIGIIPQSPFLFSGSIRRNLDPLNQYSDQELWDALQQTSLDEYIKKLPKQLDSDMTQVNSIFSVGQKQLICLVRIILTKKKIIVLDEATANLDQKTDDLIQLVISKFDATIITIAHRLNTIADYDYVMVMQDGQIIEYDTPLMLLCNSYDDNQITKNTEFAQMVKATGNENAKIILKLAKRKQK</sequence>
<keyword evidence="14" id="KW-1185">Reference proteome</keyword>
<dbReference type="AlphaFoldDB" id="A0A8S1PHQ3"/>
<dbReference type="GO" id="GO:0005524">
    <property type="term" value="F:ATP binding"/>
    <property type="evidence" value="ECO:0007669"/>
    <property type="project" value="UniProtKB-KW"/>
</dbReference>
<feature type="transmembrane region" description="Helical" evidence="10">
    <location>
        <begin position="218"/>
        <end position="241"/>
    </location>
</feature>